<dbReference type="InterPro" id="IPR023214">
    <property type="entry name" value="HAD_sf"/>
</dbReference>
<reference evidence="1 2" key="1">
    <citation type="journal article" date="2019" name="Int. J. Syst. Evol. Microbiol.">
        <title>The Global Catalogue of Microorganisms (GCM) 10K type strain sequencing project: providing services to taxonomists for standard genome sequencing and annotation.</title>
        <authorList>
            <consortium name="The Broad Institute Genomics Platform"/>
            <consortium name="The Broad Institute Genome Sequencing Center for Infectious Disease"/>
            <person name="Wu L."/>
            <person name="Ma J."/>
        </authorList>
    </citation>
    <scope>NUCLEOTIDE SEQUENCE [LARGE SCALE GENOMIC DNA]</scope>
    <source>
        <strain evidence="1 2">RDMS1</strain>
    </source>
</reference>
<dbReference type="EMBL" id="JBHTAX010000001">
    <property type="protein sequence ID" value="MFC7191614.1"/>
    <property type="molecule type" value="Genomic_DNA"/>
</dbReference>
<proteinExistence type="predicted"/>
<dbReference type="Gene3D" id="3.40.50.1000">
    <property type="entry name" value="HAD superfamily/HAD-like"/>
    <property type="match status" value="1"/>
</dbReference>
<keyword evidence="1" id="KW-0378">Hydrolase</keyword>
<evidence type="ECO:0000313" key="2">
    <source>
        <dbReference type="Proteomes" id="UP001596417"/>
    </source>
</evidence>
<comment type="caution">
    <text evidence="1">The sequence shown here is derived from an EMBL/GenBank/DDBJ whole genome shotgun (WGS) entry which is preliminary data.</text>
</comment>
<accession>A0ABD5YUD8</accession>
<dbReference type="SUPFAM" id="SSF56784">
    <property type="entry name" value="HAD-like"/>
    <property type="match status" value="1"/>
</dbReference>
<dbReference type="Proteomes" id="UP001596417">
    <property type="component" value="Unassembled WGS sequence"/>
</dbReference>
<evidence type="ECO:0000313" key="1">
    <source>
        <dbReference type="EMBL" id="MFC7191614.1"/>
    </source>
</evidence>
<dbReference type="InterPro" id="IPR036412">
    <property type="entry name" value="HAD-like_sf"/>
</dbReference>
<dbReference type="RefSeq" id="WP_264555548.1">
    <property type="nucleotide sequence ID" value="NZ_CP109979.1"/>
</dbReference>
<dbReference type="Pfam" id="PF00702">
    <property type="entry name" value="Hydrolase"/>
    <property type="match status" value="1"/>
</dbReference>
<gene>
    <name evidence="1" type="ORF">ACFQL7_18685</name>
</gene>
<name>A0ABD5YUD8_9EURY</name>
<dbReference type="AlphaFoldDB" id="A0ABD5YUD8"/>
<dbReference type="GeneID" id="76201373"/>
<dbReference type="EC" id="3.1.3.-" evidence="1"/>
<sequence>MVVSFDLFGTLVQVSMPSDPAGAVAAELSSRDVPVPDDWPIAYRESHVDAPSGAEIALPTHVKQALRSRGIESERNVTRRAVASAFVPDVKTRSGAREAVKSAARYGPVGLCSNCSVQGLAVQALVRSDVNRNLFDAIVTSVACGWRKPDSRVFESTASQLGTRVSDLTHVGDDPATDGGIEAVGGTFVDVNDVPLTAIPDQLAER</sequence>
<organism evidence="1 2">
    <name type="scientific">Halocatena marina</name>
    <dbReference type="NCBI Taxonomy" id="2934937"/>
    <lineage>
        <taxon>Archaea</taxon>
        <taxon>Methanobacteriati</taxon>
        <taxon>Methanobacteriota</taxon>
        <taxon>Stenosarchaea group</taxon>
        <taxon>Halobacteria</taxon>
        <taxon>Halobacteriales</taxon>
        <taxon>Natronomonadaceae</taxon>
        <taxon>Halocatena</taxon>
    </lineage>
</organism>
<dbReference type="GO" id="GO:0016787">
    <property type="term" value="F:hydrolase activity"/>
    <property type="evidence" value="ECO:0007669"/>
    <property type="project" value="UniProtKB-KW"/>
</dbReference>
<keyword evidence="2" id="KW-1185">Reference proteome</keyword>
<protein>
    <submittedName>
        <fullName evidence="1">HAD family hydrolase</fullName>
        <ecNumber evidence="1">3.1.3.-</ecNumber>
    </submittedName>
</protein>